<dbReference type="GeneID" id="109066110"/>
<dbReference type="RefSeq" id="XP_042625016.1">
    <property type="nucleotide sequence ID" value="XM_042769082.1"/>
</dbReference>
<keyword evidence="2" id="KW-0963">Cytoplasm</keyword>
<evidence type="ECO:0000256" key="6">
    <source>
        <dbReference type="ARBA" id="ARBA00040012"/>
    </source>
</evidence>
<gene>
    <name evidence="8" type="primary">LOC109066110</name>
</gene>
<evidence type="ECO:0000256" key="4">
    <source>
        <dbReference type="ARBA" id="ARBA00023288"/>
    </source>
</evidence>
<keyword evidence="3" id="KW-0519">Myristate</keyword>
<dbReference type="KEGG" id="ccar:109066110"/>
<dbReference type="GO" id="GO:0005829">
    <property type="term" value="C:cytosol"/>
    <property type="evidence" value="ECO:0007669"/>
    <property type="project" value="UniProtKB-SubCell"/>
</dbReference>
<accession>A0A9Q9YSQ1</accession>
<organism evidence="8">
    <name type="scientific">Cyprinus carpio</name>
    <name type="common">Common carp</name>
    <dbReference type="NCBI Taxonomy" id="7962"/>
    <lineage>
        <taxon>Eukaryota</taxon>
        <taxon>Metazoa</taxon>
        <taxon>Chordata</taxon>
        <taxon>Craniata</taxon>
        <taxon>Vertebrata</taxon>
        <taxon>Euteleostomi</taxon>
        <taxon>Actinopterygii</taxon>
        <taxon>Neopterygii</taxon>
        <taxon>Teleostei</taxon>
        <taxon>Ostariophysi</taxon>
        <taxon>Cypriniformes</taxon>
        <taxon>Cyprinidae</taxon>
        <taxon>Cyprininae</taxon>
        <taxon>Cyprinus</taxon>
    </lineage>
</organism>
<dbReference type="AlphaFoldDB" id="A0A9Q9YSQ1"/>
<feature type="compositionally biased region" description="Polar residues" evidence="7">
    <location>
        <begin position="20"/>
        <end position="39"/>
    </location>
</feature>
<keyword evidence="4" id="KW-0449">Lipoprotein</keyword>
<dbReference type="OrthoDB" id="66369at2759"/>
<dbReference type="InterPro" id="IPR050561">
    <property type="entry name" value="PTP"/>
</dbReference>
<evidence type="ECO:0000313" key="8">
    <source>
        <dbReference type="RefSeq" id="XP_042625016.1"/>
    </source>
</evidence>
<dbReference type="Proteomes" id="UP001155660">
    <property type="component" value="Chromosome A13"/>
</dbReference>
<evidence type="ECO:0000256" key="5">
    <source>
        <dbReference type="ARBA" id="ARBA00037958"/>
    </source>
</evidence>
<dbReference type="PANTHER" id="PTHR23339">
    <property type="entry name" value="TYROSINE SPECIFIC PROTEIN PHOSPHATASE AND DUAL SPECIFICITY PROTEIN PHOSPHATASE"/>
    <property type="match status" value="1"/>
</dbReference>
<name>A0A9Q9YSQ1_CYPCA</name>
<sequence>MQKPKDVTTRGTAVRPHSINPHSSTVQIMGTSASATSQAAPFAPTHQADHQGNGMAEHRRSLQSVNIHNSKTKSIITNKVAPVVITNNCREEFQIHDKIQSSNYSMGRISDLLPEHYLVLGEFFMVQDIYNRADVLNTTKSHGAPNFRKVKGNYPLFGMGQPSLNGFKQVLQRLQIDGCEEVVFICVRKEPVVFFRSDGDFIPYTPRGRENLHENLHDLDRELSAEQIELSIRKELCDFAKLSENMFYVYNDIEHFKDDPQQVQILSEEDIHVTEEVYKRPLFSQPLHRYYRLPLPMEGAPLEETFDAFVNILRVTPNLSLMRDSSRPLPALLFSCQVGVGRTNLGLILGAIVFHHLQGASESPRYLWQEIQKSEHKLDFQVIELLISRLPKGQQVLDEVDDAIAMCSEMHNIKDAVFENKLKLEGIGEDYQIQGKSTKAYFLQRTLQSLERYVYLLVFNAYLHDQYPQAFPQSFSQWLCMNAWIYRLLACMDSSELSAPASLITDGIRVLVSSKFLATDLLSTAKEMKVANFRRVSKMALYGMAQPNSEALAVVMSYLTDQRRGHSTILWLNLQEELVLEANGQMFTPREPGSLEQPIPVCVQHPQKLQEMELTLKHDILRCEKWLEVITEQDKQMRMFKTCHTIEELFVHQKSVHPGLSYQRIPLSDCCAPKEEVFDQLLEAMKSSLAEDPNCAFIFNCHDGKDRTTAAMVIATLTLWHINGFPECEEDEFVSVPNAKYTKGEFEVVMQVVRVLPEGHRVKREVDIALDVVSETMTPMHYHLREIIISTYRQIKMAKSEADAQWLRLRSLQYLERYIYLILFNCYLHLEKKDSWRRSFSQWMSQVAAKAGVYAILNHLGFSEFENPDDSLMARLRFRWLPHSAQFIPMLMSLICLCVEDCGQGKMNPAWHSRTVKSHVLWRNCISYILYL</sequence>
<dbReference type="SMART" id="SM01301">
    <property type="entry name" value="PTPlike_phytase"/>
    <property type="match status" value="2"/>
</dbReference>
<dbReference type="Pfam" id="PF14566">
    <property type="entry name" value="PTPlike_phytase"/>
    <property type="match status" value="2"/>
</dbReference>
<protein>
    <recommendedName>
        <fullName evidence="6">Paladin</fullName>
    </recommendedName>
</protein>
<feature type="region of interest" description="Disordered" evidence="7">
    <location>
        <begin position="1"/>
        <end position="59"/>
    </location>
</feature>
<comment type="similarity">
    <text evidence="5">Belongs to the paladin family.</text>
</comment>
<evidence type="ECO:0000256" key="3">
    <source>
        <dbReference type="ARBA" id="ARBA00022707"/>
    </source>
</evidence>
<comment type="subcellular location">
    <subcellularLocation>
        <location evidence="1">Cytoplasm</location>
        <location evidence="1">Cytosol</location>
    </subcellularLocation>
</comment>
<dbReference type="FunFam" id="3.90.190.10:FF:000100">
    <property type="entry name" value="Phosphatase domain-containing paladin 1b"/>
    <property type="match status" value="1"/>
</dbReference>
<evidence type="ECO:0000256" key="7">
    <source>
        <dbReference type="SAM" id="MobiDB-lite"/>
    </source>
</evidence>
<evidence type="ECO:0000256" key="1">
    <source>
        <dbReference type="ARBA" id="ARBA00004514"/>
    </source>
</evidence>
<evidence type="ECO:0000256" key="2">
    <source>
        <dbReference type="ARBA" id="ARBA00022490"/>
    </source>
</evidence>
<reference evidence="8" key="1">
    <citation type="submission" date="2025-08" db="UniProtKB">
        <authorList>
            <consortium name="RefSeq"/>
        </authorList>
    </citation>
    <scope>IDENTIFICATION</scope>
    <source>
        <tissue evidence="8">Muscle</tissue>
    </source>
</reference>
<proteinExistence type="inferred from homology"/>
<dbReference type="CDD" id="cd17660">
    <property type="entry name" value="PTP_paladin_2"/>
    <property type="match status" value="1"/>
</dbReference>